<feature type="signal peptide" evidence="6">
    <location>
        <begin position="1"/>
        <end position="24"/>
    </location>
</feature>
<dbReference type="InterPro" id="IPR050245">
    <property type="entry name" value="PrsA_foldase"/>
</dbReference>
<dbReference type="PANTHER" id="PTHR47245">
    <property type="entry name" value="PEPTIDYLPROLYL ISOMERASE"/>
    <property type="match status" value="1"/>
</dbReference>
<feature type="domain" description="PpiC" evidence="7">
    <location>
        <begin position="52"/>
        <end position="153"/>
    </location>
</feature>
<proteinExistence type="predicted"/>
<dbReference type="EC" id="5.2.1.8" evidence="6"/>
<dbReference type="GO" id="GO:0003755">
    <property type="term" value="F:peptidyl-prolyl cis-trans isomerase activity"/>
    <property type="evidence" value="ECO:0007669"/>
    <property type="project" value="UniProtKB-UniRule"/>
</dbReference>
<accession>A0A448YW96</accession>
<evidence type="ECO:0000259" key="7">
    <source>
        <dbReference type="PROSITE" id="PS50198"/>
    </source>
</evidence>
<evidence type="ECO:0000256" key="5">
    <source>
        <dbReference type="PROSITE-ProRule" id="PRU00278"/>
    </source>
</evidence>
<protein>
    <recommendedName>
        <fullName evidence="6">Peptidyl-prolyl cis-trans isomerase</fullName>
        <ecNumber evidence="6">5.2.1.8</ecNumber>
    </recommendedName>
</protein>
<dbReference type="PROSITE" id="PS01096">
    <property type="entry name" value="PPIC_PPIASE_1"/>
    <property type="match status" value="1"/>
</dbReference>
<dbReference type="Proteomes" id="UP000291116">
    <property type="component" value="Unassembled WGS sequence"/>
</dbReference>
<comment type="catalytic activity">
    <reaction evidence="1 6">
        <text>[protein]-peptidylproline (omega=180) = [protein]-peptidylproline (omega=0)</text>
        <dbReference type="Rhea" id="RHEA:16237"/>
        <dbReference type="Rhea" id="RHEA-COMP:10747"/>
        <dbReference type="Rhea" id="RHEA-COMP:10748"/>
        <dbReference type="ChEBI" id="CHEBI:83833"/>
        <dbReference type="ChEBI" id="CHEBI:83834"/>
        <dbReference type="EC" id="5.2.1.8"/>
    </reaction>
</comment>
<dbReference type="InterPro" id="IPR046357">
    <property type="entry name" value="PPIase_dom_sf"/>
</dbReference>
<keyword evidence="9" id="KW-1185">Reference proteome</keyword>
<evidence type="ECO:0000256" key="2">
    <source>
        <dbReference type="ARBA" id="ARBA00022729"/>
    </source>
</evidence>
<dbReference type="SUPFAM" id="SSF54534">
    <property type="entry name" value="FKBP-like"/>
    <property type="match status" value="1"/>
</dbReference>
<keyword evidence="2 6" id="KW-0732">Signal</keyword>
<dbReference type="PANTHER" id="PTHR47245:SF1">
    <property type="entry name" value="FOLDASE PROTEIN PRSA"/>
    <property type="match status" value="1"/>
</dbReference>
<evidence type="ECO:0000256" key="6">
    <source>
        <dbReference type="RuleBase" id="RU363014"/>
    </source>
</evidence>
<organism evidence="8 9">
    <name type="scientific">Pseudo-nitzschia multistriata</name>
    <dbReference type="NCBI Taxonomy" id="183589"/>
    <lineage>
        <taxon>Eukaryota</taxon>
        <taxon>Sar</taxon>
        <taxon>Stramenopiles</taxon>
        <taxon>Ochrophyta</taxon>
        <taxon>Bacillariophyta</taxon>
        <taxon>Bacillariophyceae</taxon>
        <taxon>Bacillariophycidae</taxon>
        <taxon>Bacillariales</taxon>
        <taxon>Bacillariaceae</taxon>
        <taxon>Pseudo-nitzschia</taxon>
    </lineage>
</organism>
<evidence type="ECO:0000256" key="4">
    <source>
        <dbReference type="ARBA" id="ARBA00023235"/>
    </source>
</evidence>
<evidence type="ECO:0000256" key="3">
    <source>
        <dbReference type="ARBA" id="ARBA00023110"/>
    </source>
</evidence>
<sequence>MIFRSVLPTSLWRLAAMVALLVVAAPNGRDSVADGFIVGAFKKVEKDFLSLTRRVTARHILVPDEDVARVLKQKIRDECVDKELWVIDAFEVAARKYSRDETTNFRGGLLGELVPQGYCRSPELDRLQFSVSLGEIVGPVETEYGYHLLLVSERTNCPKLDGDKTRMMQTRGDDVFGTLVEGKQVGKVDMPELLMDQVKFWSLTLIAGGLVAELAEKLVSNL</sequence>
<dbReference type="PROSITE" id="PS50198">
    <property type="entry name" value="PPIC_PPIASE_2"/>
    <property type="match status" value="1"/>
</dbReference>
<evidence type="ECO:0000313" key="9">
    <source>
        <dbReference type="Proteomes" id="UP000291116"/>
    </source>
</evidence>
<dbReference type="InterPro" id="IPR000297">
    <property type="entry name" value="PPIase_PpiC"/>
</dbReference>
<dbReference type="OrthoDB" id="1911748at2759"/>
<keyword evidence="4 5" id="KW-0413">Isomerase</keyword>
<keyword evidence="3 5" id="KW-0697">Rotamase</keyword>
<reference evidence="8 9" key="1">
    <citation type="submission" date="2019-01" db="EMBL/GenBank/DDBJ databases">
        <authorList>
            <person name="Ferrante I. M."/>
        </authorList>
    </citation>
    <scope>NUCLEOTIDE SEQUENCE [LARGE SCALE GENOMIC DNA]</scope>
    <source>
        <strain evidence="8 9">B856</strain>
    </source>
</reference>
<dbReference type="AlphaFoldDB" id="A0A448YW96"/>
<gene>
    <name evidence="8" type="ORF">PSNMU_V1.4_AUG-EV-PASAV3_0006980</name>
</gene>
<feature type="chain" id="PRO_5018819746" description="Peptidyl-prolyl cis-trans isomerase" evidence="6">
    <location>
        <begin position="25"/>
        <end position="222"/>
    </location>
</feature>
<evidence type="ECO:0000313" key="8">
    <source>
        <dbReference type="EMBL" id="VEU33969.1"/>
    </source>
</evidence>
<name>A0A448YW96_9STRA</name>
<dbReference type="InterPro" id="IPR023058">
    <property type="entry name" value="PPIase_PpiC_CS"/>
</dbReference>
<evidence type="ECO:0000256" key="1">
    <source>
        <dbReference type="ARBA" id="ARBA00000971"/>
    </source>
</evidence>
<dbReference type="Gene3D" id="3.10.50.40">
    <property type="match status" value="1"/>
</dbReference>
<dbReference type="EMBL" id="CAACVS010000015">
    <property type="protein sequence ID" value="VEU33969.1"/>
    <property type="molecule type" value="Genomic_DNA"/>
</dbReference>
<dbReference type="Pfam" id="PF00639">
    <property type="entry name" value="Rotamase"/>
    <property type="match status" value="1"/>
</dbReference>